<feature type="compositionally biased region" description="Polar residues" evidence="1">
    <location>
        <begin position="842"/>
        <end position="857"/>
    </location>
</feature>
<dbReference type="HOGENOM" id="CLU_011584_1_1_1"/>
<dbReference type="KEGG" id="pco:PHACADRAFT_145449"/>
<evidence type="ECO:0000259" key="2">
    <source>
        <dbReference type="Pfam" id="PF17667"/>
    </source>
</evidence>
<feature type="compositionally biased region" description="Acidic residues" evidence="1">
    <location>
        <begin position="540"/>
        <end position="555"/>
    </location>
</feature>
<gene>
    <name evidence="3" type="ORF">PHACADRAFT_145449</name>
</gene>
<dbReference type="SUPFAM" id="SSF56112">
    <property type="entry name" value="Protein kinase-like (PK-like)"/>
    <property type="match status" value="1"/>
</dbReference>
<evidence type="ECO:0000313" key="3">
    <source>
        <dbReference type="EMBL" id="EKM53935.1"/>
    </source>
</evidence>
<dbReference type="InterPro" id="IPR011009">
    <property type="entry name" value="Kinase-like_dom_sf"/>
</dbReference>
<feature type="compositionally biased region" description="Basic residues" evidence="1">
    <location>
        <begin position="832"/>
        <end position="841"/>
    </location>
</feature>
<name>K5W471_PHACS</name>
<dbReference type="GeneID" id="18908661"/>
<proteinExistence type="predicted"/>
<dbReference type="OrthoDB" id="3185297at2759"/>
<dbReference type="RefSeq" id="XP_007396643.1">
    <property type="nucleotide sequence ID" value="XM_007396581.1"/>
</dbReference>
<feature type="region of interest" description="Disordered" evidence="1">
    <location>
        <begin position="731"/>
        <end position="762"/>
    </location>
</feature>
<dbReference type="AlphaFoldDB" id="K5W471"/>
<feature type="region of interest" description="Disordered" evidence="1">
    <location>
        <begin position="540"/>
        <end position="570"/>
    </location>
</feature>
<dbReference type="Gene3D" id="1.10.510.10">
    <property type="entry name" value="Transferase(Phosphotransferase) domain 1"/>
    <property type="match status" value="1"/>
</dbReference>
<feature type="domain" description="Fungal-type protein kinase" evidence="2">
    <location>
        <begin position="202"/>
        <end position="595"/>
    </location>
</feature>
<dbReference type="PANTHER" id="PTHR38248">
    <property type="entry name" value="FUNK1 6"/>
    <property type="match status" value="1"/>
</dbReference>
<evidence type="ECO:0000256" key="1">
    <source>
        <dbReference type="SAM" id="MobiDB-lite"/>
    </source>
</evidence>
<evidence type="ECO:0000313" key="4">
    <source>
        <dbReference type="Proteomes" id="UP000008370"/>
    </source>
</evidence>
<dbReference type="Proteomes" id="UP000008370">
    <property type="component" value="Unassembled WGS sequence"/>
</dbReference>
<dbReference type="STRING" id="650164.K5W471"/>
<feature type="compositionally biased region" description="Low complexity" evidence="1">
    <location>
        <begin position="803"/>
        <end position="813"/>
    </location>
</feature>
<dbReference type="InterPro" id="IPR040976">
    <property type="entry name" value="Pkinase_fungal"/>
</dbReference>
<protein>
    <recommendedName>
        <fullName evidence="2">Fungal-type protein kinase domain-containing protein</fullName>
    </recommendedName>
</protein>
<feature type="region of interest" description="Disordered" evidence="1">
    <location>
        <begin position="1"/>
        <end position="24"/>
    </location>
</feature>
<dbReference type="EMBL" id="JH930473">
    <property type="protein sequence ID" value="EKM53935.1"/>
    <property type="molecule type" value="Genomic_DNA"/>
</dbReference>
<keyword evidence="4" id="KW-1185">Reference proteome</keyword>
<organism evidence="3 4">
    <name type="scientific">Phanerochaete carnosa (strain HHB-10118-sp)</name>
    <name type="common">White-rot fungus</name>
    <name type="synonym">Peniophora carnosa</name>
    <dbReference type="NCBI Taxonomy" id="650164"/>
    <lineage>
        <taxon>Eukaryota</taxon>
        <taxon>Fungi</taxon>
        <taxon>Dikarya</taxon>
        <taxon>Basidiomycota</taxon>
        <taxon>Agaricomycotina</taxon>
        <taxon>Agaricomycetes</taxon>
        <taxon>Polyporales</taxon>
        <taxon>Phanerochaetaceae</taxon>
        <taxon>Phanerochaete</taxon>
    </lineage>
</organism>
<dbReference type="InParanoid" id="K5W471"/>
<accession>K5W471</accession>
<feature type="compositionally biased region" description="Polar residues" evidence="1">
    <location>
        <begin position="819"/>
        <end position="830"/>
    </location>
</feature>
<reference evidence="3 4" key="1">
    <citation type="journal article" date="2012" name="BMC Genomics">
        <title>Comparative genomics of the white-rot fungi, Phanerochaete carnosa and P. chrysosporium, to elucidate the genetic basis of the distinct wood types they colonize.</title>
        <authorList>
            <person name="Suzuki H."/>
            <person name="MacDonald J."/>
            <person name="Syed K."/>
            <person name="Salamov A."/>
            <person name="Hori C."/>
            <person name="Aerts A."/>
            <person name="Henrissat B."/>
            <person name="Wiebenga A."/>
            <person name="vanKuyk P.A."/>
            <person name="Barry K."/>
            <person name="Lindquist E."/>
            <person name="LaButti K."/>
            <person name="Lapidus A."/>
            <person name="Lucas S."/>
            <person name="Coutinho P."/>
            <person name="Gong Y."/>
            <person name="Samejima M."/>
            <person name="Mahadevan R."/>
            <person name="Abou-Zaid M."/>
            <person name="de Vries R.P."/>
            <person name="Igarashi K."/>
            <person name="Yadav J.S."/>
            <person name="Grigoriev I.V."/>
            <person name="Master E.R."/>
        </authorList>
    </citation>
    <scope>NUCLEOTIDE SEQUENCE [LARGE SCALE GENOMIC DNA]</scope>
    <source>
        <strain evidence="3 4">HHB-10118-sp</strain>
    </source>
</reference>
<dbReference type="PANTHER" id="PTHR38248:SF2">
    <property type="entry name" value="FUNK1 11"/>
    <property type="match status" value="1"/>
</dbReference>
<feature type="region of interest" description="Disordered" evidence="1">
    <location>
        <begin position="776"/>
        <end position="884"/>
    </location>
</feature>
<dbReference type="Pfam" id="PF17667">
    <property type="entry name" value="Pkinase_fungal"/>
    <property type="match status" value="1"/>
</dbReference>
<sequence length="884" mass="97694">MATAVSLDPSYLANPRPSSPIKRNACSTTAANAPLHDRRQALLVDLDQVVPIVGIQYFQDFILPPLPCNSRAIKRTISSLRRKEVITGGRWKYWDKDPRDLNGVDPAHGGRLLEDAVFSAFETLSDDVKESFIAIGGPQASQDGQVEFRCNPSCVPVSQNRRESSLSRPDAYALLSDYISPIQWSDVVIPGEFKKNDIATDKLDDHEIVVDFFLRVTFSKRSDLGYDETMVRLPALSPLDKSVVYEIEVRDPTQTPVVKKYRTRRLISELGAISPRGRGTRVWEVDELDAGGNAVGTTTKVVKDTWGDEDRPIEGEIVAKIRDKAIAAGQGEDFKKYFMSTSRYGHVYVGEGDDARPDSTASFRLSRLDSPKIPINVPTLRIAVNPGHRAHVMTRQGPVATDADVQAQIPVEYSRYSAKVHHRIVYDEVGTPIFRAQSLRRAFQCIGHVLRGLDLMHRLGWVHRDISYGNILIVGKRGKITDLEYAKEDTDMSTHGIRTGTVYFMSREVDSHRYLHLAYKAATNGQVFALEQVDNDIEYNSESDCDSDAEDDEPTEAEHPPTPVAKPTVDSPAAAIPFRHNPLHDLESVVWLCFYLLLAATFKKEKVVGYTHKAVAAFAAHQDEVFRHVFTRQEMRLHIMNLNAKVDDIFSGLHPTVKEVAGHLLAMRAPLVEGFIAAEATMSAENPIPFTAGSRAVAEMGRHVFDIVNQLLSRKDLKILTEDDFRPQRPVWKQITPKAKPRLLPSPTADASTPQGANADPTAVNEVQDHGLASVHDQAGAIARPNTRSASSTLRRTTRSQSKKAQSSQATATGDDAGISSSIQESQPNTKGKGKAPHRTTRSQTANNADGNKTTETAVKKAKFRGGASPVEKATRSSRRGRNL</sequence>